<dbReference type="Pfam" id="PF12796">
    <property type="entry name" value="Ank_2"/>
    <property type="match status" value="1"/>
</dbReference>
<dbReference type="EMBL" id="CAJNDS010000199">
    <property type="protein sequence ID" value="CAE7026148.1"/>
    <property type="molecule type" value="Genomic_DNA"/>
</dbReference>
<dbReference type="InterPro" id="IPR002110">
    <property type="entry name" value="Ankyrin_rpt"/>
</dbReference>
<gene>
    <name evidence="5" type="primary">mask-1</name>
    <name evidence="5" type="ORF">SNAT2548_LOCUS3231</name>
</gene>
<feature type="transmembrane region" description="Helical" evidence="4">
    <location>
        <begin position="554"/>
        <end position="572"/>
    </location>
</feature>
<dbReference type="SUPFAM" id="SSF48403">
    <property type="entry name" value="Ankyrin repeat"/>
    <property type="match status" value="1"/>
</dbReference>
<evidence type="ECO:0000313" key="5">
    <source>
        <dbReference type="EMBL" id="CAE7026148.1"/>
    </source>
</evidence>
<dbReference type="PANTHER" id="PTHR24198:SF165">
    <property type="entry name" value="ANKYRIN REPEAT-CONTAINING PROTEIN-RELATED"/>
    <property type="match status" value="1"/>
</dbReference>
<evidence type="ECO:0000256" key="4">
    <source>
        <dbReference type="SAM" id="Phobius"/>
    </source>
</evidence>
<keyword evidence="6" id="KW-1185">Reference proteome</keyword>
<comment type="caution">
    <text evidence="5">The sequence shown here is derived from an EMBL/GenBank/DDBJ whole genome shotgun (WGS) entry which is preliminary data.</text>
</comment>
<proteinExistence type="predicted"/>
<dbReference type="OrthoDB" id="539213at2759"/>
<reference evidence="5" key="1">
    <citation type="submission" date="2021-02" db="EMBL/GenBank/DDBJ databases">
        <authorList>
            <person name="Dougan E. K."/>
            <person name="Rhodes N."/>
            <person name="Thang M."/>
            <person name="Chan C."/>
        </authorList>
    </citation>
    <scope>NUCLEOTIDE SEQUENCE</scope>
</reference>
<dbReference type="PANTHER" id="PTHR24198">
    <property type="entry name" value="ANKYRIN REPEAT AND PROTEIN KINASE DOMAIN-CONTAINING PROTEIN"/>
    <property type="match status" value="1"/>
</dbReference>
<name>A0A812I6W3_9DINO</name>
<keyword evidence="4" id="KW-0812">Transmembrane</keyword>
<feature type="repeat" description="ANK" evidence="3">
    <location>
        <begin position="549"/>
        <end position="581"/>
    </location>
</feature>
<dbReference type="SMART" id="SM00248">
    <property type="entry name" value="ANK"/>
    <property type="match status" value="5"/>
</dbReference>
<evidence type="ECO:0000256" key="2">
    <source>
        <dbReference type="ARBA" id="ARBA00023043"/>
    </source>
</evidence>
<evidence type="ECO:0000256" key="1">
    <source>
        <dbReference type="ARBA" id="ARBA00022737"/>
    </source>
</evidence>
<keyword evidence="2 3" id="KW-0040">ANK repeat</keyword>
<keyword evidence="4" id="KW-0472">Membrane</keyword>
<evidence type="ECO:0000313" key="6">
    <source>
        <dbReference type="Proteomes" id="UP000604046"/>
    </source>
</evidence>
<organism evidence="5 6">
    <name type="scientific">Symbiodinium natans</name>
    <dbReference type="NCBI Taxonomy" id="878477"/>
    <lineage>
        <taxon>Eukaryota</taxon>
        <taxon>Sar</taxon>
        <taxon>Alveolata</taxon>
        <taxon>Dinophyceae</taxon>
        <taxon>Suessiales</taxon>
        <taxon>Symbiodiniaceae</taxon>
        <taxon>Symbiodinium</taxon>
    </lineage>
</organism>
<accession>A0A812I6W3</accession>
<dbReference type="Proteomes" id="UP000604046">
    <property type="component" value="Unassembled WGS sequence"/>
</dbReference>
<feature type="repeat" description="ANK" evidence="3">
    <location>
        <begin position="420"/>
        <end position="452"/>
    </location>
</feature>
<keyword evidence="1" id="KW-0677">Repeat</keyword>
<sequence>MPSALENFVQELRRVGPDEADPLFPMYTALWMRFGPFCEVPLSSFMSMTCIEPHETLLAEGILVTFEPEMGRAIFVSHQWLGQDHPDPEFKQTRVLQEALQNLVTGVSSVSIDVTTEVLFGHPHGYSNADIIEKPLFLWYDFFSCPQHGATPDLSRTPAGLQLAIDSIPMYVQRCELFVILSPSVRAGEEDRILNYKSWRQRAWCRTESLARELCPAHDNLMIRVESSRHVALVTTLEKNSPGGGVFSFESDREKVAGIVRELVKQKLLYCLRKGDLVSYRFLLNEQFRIFRNLPIQVFDGFLIGCDEFDASHPSLLKAEVSKEPKLASFLYQMGFSHIAERDVGGFSPICYAAVRGDPLLLESLLRHRADPNDRVCKTCPKLGISRNTSLLAVCAFNGHNECLRVLIARRAGVDAKDAIKSRPLHAACGANNAEAVRMLCAEGADLSLKTARSCLSLTPFATACTMGCVQSMKVLLEAPQPLNLMLYLMMATQNASVESAATLLQARADINERFCPKARSTLWMVNAAMRLKHRWRPTTFTWISVNSWGATPLMVSIVAGLFDVAAFLIVARADLEIRNTRNKTALTLAEEMQVPDFLRMALSGAGRTADLAHEISGGPVTGSATLNMLPFGSLVTLEL</sequence>
<dbReference type="InterPro" id="IPR036770">
    <property type="entry name" value="Ankyrin_rpt-contain_sf"/>
</dbReference>
<dbReference type="PROSITE" id="PS50088">
    <property type="entry name" value="ANK_REPEAT"/>
    <property type="match status" value="2"/>
</dbReference>
<keyword evidence="4" id="KW-1133">Transmembrane helix</keyword>
<evidence type="ECO:0000256" key="3">
    <source>
        <dbReference type="PROSITE-ProRule" id="PRU00023"/>
    </source>
</evidence>
<protein>
    <submittedName>
        <fullName evidence="5">Mask-1 protein</fullName>
    </submittedName>
</protein>
<dbReference type="Gene3D" id="1.25.40.20">
    <property type="entry name" value="Ankyrin repeat-containing domain"/>
    <property type="match status" value="2"/>
</dbReference>
<dbReference type="AlphaFoldDB" id="A0A812I6W3"/>